<feature type="transmembrane region" description="Helical" evidence="9">
    <location>
        <begin position="147"/>
        <end position="177"/>
    </location>
</feature>
<keyword evidence="5 9" id="KW-0812">Transmembrane</keyword>
<feature type="transmembrane region" description="Helical" evidence="9">
    <location>
        <begin position="36"/>
        <end position="60"/>
    </location>
</feature>
<dbReference type="Proteomes" id="UP000451565">
    <property type="component" value="Unassembled WGS sequence"/>
</dbReference>
<evidence type="ECO:0000256" key="3">
    <source>
        <dbReference type="ARBA" id="ARBA00022448"/>
    </source>
</evidence>
<dbReference type="InterPro" id="IPR013525">
    <property type="entry name" value="ABC2_TM"/>
</dbReference>
<evidence type="ECO:0000313" key="12">
    <source>
        <dbReference type="Proteomes" id="UP000451565"/>
    </source>
</evidence>
<dbReference type="PANTHER" id="PTHR30413">
    <property type="entry name" value="INNER MEMBRANE TRANSPORT PERMEASE"/>
    <property type="match status" value="1"/>
</dbReference>
<evidence type="ECO:0000256" key="7">
    <source>
        <dbReference type="ARBA" id="ARBA00023047"/>
    </source>
</evidence>
<keyword evidence="6 9" id="KW-1133">Transmembrane helix</keyword>
<dbReference type="GO" id="GO:0015774">
    <property type="term" value="P:polysaccharide transport"/>
    <property type="evidence" value="ECO:0007669"/>
    <property type="project" value="UniProtKB-KW"/>
</dbReference>
<sequence>MFQSKTQTILRSLWHYRGFMVGSVKREFQARYRNSMLGAAWTVLNPLAMIVVYTVVFSQLMHARLPNASSQFAYGIYLCAGLLTWGFFTETVSRLQNVFLENGNMLKKLNFPRICLPIITVMNTGLNFAIIFGLFIGFLLVSGNFPGWVFLGVVPLLLIQVLFSVGLGIVLGVLNVFFRDIGQLFGIVLQFWFWFTPIVYTVSTLPAAVQNLLKFNPMTALIVSYQGIFVSNVWPNWSDLLGVTLFSVALCAFGMLLFRKHAGEMVDEL</sequence>
<dbReference type="GO" id="GO:0015920">
    <property type="term" value="P:lipopolysaccharide transport"/>
    <property type="evidence" value="ECO:0007669"/>
    <property type="project" value="TreeGrafter"/>
</dbReference>
<gene>
    <name evidence="11" type="ORF">GEV47_18155</name>
</gene>
<dbReference type="PANTHER" id="PTHR30413:SF10">
    <property type="entry name" value="CAPSULE POLYSACCHARIDE EXPORT INNER-MEMBRANE PROTEIN CTRC"/>
    <property type="match status" value="1"/>
</dbReference>
<keyword evidence="7" id="KW-0762">Sugar transport</keyword>
<feature type="domain" description="ABC transmembrane type-2" evidence="10">
    <location>
        <begin position="37"/>
        <end position="261"/>
    </location>
</feature>
<evidence type="ECO:0000256" key="2">
    <source>
        <dbReference type="ARBA" id="ARBA00007783"/>
    </source>
</evidence>
<keyword evidence="7" id="KW-0625">Polysaccharide transport</keyword>
<evidence type="ECO:0000256" key="5">
    <source>
        <dbReference type="ARBA" id="ARBA00022692"/>
    </source>
</evidence>
<organism evidence="11 12">
    <name type="scientific">Glaciimonas soli</name>
    <dbReference type="NCBI Taxonomy" id="2590999"/>
    <lineage>
        <taxon>Bacteria</taxon>
        <taxon>Pseudomonadati</taxon>
        <taxon>Pseudomonadota</taxon>
        <taxon>Betaproteobacteria</taxon>
        <taxon>Burkholderiales</taxon>
        <taxon>Oxalobacteraceae</taxon>
        <taxon>Glaciimonas</taxon>
    </lineage>
</organism>
<dbReference type="GO" id="GO:0140359">
    <property type="term" value="F:ABC-type transporter activity"/>
    <property type="evidence" value="ECO:0007669"/>
    <property type="project" value="InterPro"/>
</dbReference>
<keyword evidence="4 9" id="KW-1003">Cell membrane</keyword>
<keyword evidence="8 9" id="KW-0472">Membrane</keyword>
<name>A0A843YXV7_9BURK</name>
<dbReference type="PROSITE" id="PS51012">
    <property type="entry name" value="ABC_TM2"/>
    <property type="match status" value="1"/>
</dbReference>
<comment type="subcellular location">
    <subcellularLocation>
        <location evidence="9">Cell inner membrane</location>
        <topology evidence="9">Multi-pass membrane protein</topology>
    </subcellularLocation>
    <subcellularLocation>
        <location evidence="1">Cell membrane</location>
        <topology evidence="1">Multi-pass membrane protein</topology>
    </subcellularLocation>
</comment>
<feature type="transmembrane region" description="Helical" evidence="9">
    <location>
        <begin position="72"/>
        <end position="93"/>
    </location>
</feature>
<comment type="similarity">
    <text evidence="2 9">Belongs to the ABC-2 integral membrane protein family.</text>
</comment>
<evidence type="ECO:0000256" key="4">
    <source>
        <dbReference type="ARBA" id="ARBA00022475"/>
    </source>
</evidence>
<dbReference type="Pfam" id="PF01061">
    <property type="entry name" value="ABC2_membrane"/>
    <property type="match status" value="1"/>
</dbReference>
<protein>
    <recommendedName>
        <fullName evidence="9">Transport permease protein</fullName>
    </recommendedName>
</protein>
<evidence type="ECO:0000256" key="9">
    <source>
        <dbReference type="RuleBase" id="RU361157"/>
    </source>
</evidence>
<evidence type="ECO:0000256" key="6">
    <source>
        <dbReference type="ARBA" id="ARBA00022989"/>
    </source>
</evidence>
<evidence type="ECO:0000313" key="11">
    <source>
        <dbReference type="EMBL" id="MQR02603.1"/>
    </source>
</evidence>
<comment type="caution">
    <text evidence="11">The sequence shown here is derived from an EMBL/GenBank/DDBJ whole genome shotgun (WGS) entry which is preliminary data.</text>
</comment>
<dbReference type="OrthoDB" id="9786910at2"/>
<dbReference type="EMBL" id="WINI01000010">
    <property type="protein sequence ID" value="MQR02603.1"/>
    <property type="molecule type" value="Genomic_DNA"/>
</dbReference>
<reference evidence="11 12" key="1">
    <citation type="submission" date="2019-10" db="EMBL/GenBank/DDBJ databases">
        <title>Glaciimonas soli sp. nov., a psychrophilic bacterium isolated from the forest soil of a high elevation mountain in Taiwan.</title>
        <authorList>
            <person name="Wang L.-T."/>
            <person name="Shieh W.Y."/>
        </authorList>
    </citation>
    <scope>NUCLEOTIDE SEQUENCE [LARGE SCALE GENOMIC DNA]</scope>
    <source>
        <strain evidence="11 12">GS1</strain>
    </source>
</reference>
<dbReference type="AlphaFoldDB" id="A0A843YXV7"/>
<dbReference type="InterPro" id="IPR047817">
    <property type="entry name" value="ABC2_TM_bact-type"/>
</dbReference>
<dbReference type="RefSeq" id="WP_153236232.1">
    <property type="nucleotide sequence ID" value="NZ_WINI01000010.1"/>
</dbReference>
<dbReference type="GO" id="GO:0005886">
    <property type="term" value="C:plasma membrane"/>
    <property type="evidence" value="ECO:0007669"/>
    <property type="project" value="UniProtKB-SubCell"/>
</dbReference>
<feature type="transmembrane region" description="Helical" evidence="9">
    <location>
        <begin position="184"/>
        <end position="209"/>
    </location>
</feature>
<evidence type="ECO:0000256" key="1">
    <source>
        <dbReference type="ARBA" id="ARBA00004651"/>
    </source>
</evidence>
<feature type="transmembrane region" description="Helical" evidence="9">
    <location>
        <begin position="114"/>
        <end position="141"/>
    </location>
</feature>
<evidence type="ECO:0000259" key="10">
    <source>
        <dbReference type="PROSITE" id="PS51012"/>
    </source>
</evidence>
<keyword evidence="12" id="KW-1185">Reference proteome</keyword>
<keyword evidence="3 9" id="KW-0813">Transport</keyword>
<proteinExistence type="inferred from homology"/>
<evidence type="ECO:0000256" key="8">
    <source>
        <dbReference type="ARBA" id="ARBA00023136"/>
    </source>
</evidence>
<feature type="transmembrane region" description="Helical" evidence="9">
    <location>
        <begin position="240"/>
        <end position="258"/>
    </location>
</feature>
<accession>A0A843YXV7</accession>